<dbReference type="Gene3D" id="3.60.10.10">
    <property type="entry name" value="Endonuclease/exonuclease/phosphatase"/>
    <property type="match status" value="1"/>
</dbReference>
<keyword evidence="3" id="KW-1185">Reference proteome</keyword>
<dbReference type="PANTHER" id="PTHR33395:SF22">
    <property type="entry name" value="REVERSE TRANSCRIPTASE DOMAIN-CONTAINING PROTEIN"/>
    <property type="match status" value="1"/>
</dbReference>
<feature type="domain" description="Endonuclease/exonuclease/phosphatase" evidence="1">
    <location>
        <begin position="17"/>
        <end position="134"/>
    </location>
</feature>
<dbReference type="InterPro" id="IPR036691">
    <property type="entry name" value="Endo/exonu/phosph_ase_sf"/>
</dbReference>
<dbReference type="GO" id="GO:0061343">
    <property type="term" value="P:cell adhesion involved in heart morphogenesis"/>
    <property type="evidence" value="ECO:0007669"/>
    <property type="project" value="TreeGrafter"/>
</dbReference>
<reference evidence="2 3" key="1">
    <citation type="submission" date="2019-07" db="EMBL/GenBank/DDBJ databases">
        <title>Draft genome assembly of a fouling barnacle, Amphibalanus amphitrite (Darwin, 1854): The first reference genome for Thecostraca.</title>
        <authorList>
            <person name="Kim W."/>
        </authorList>
    </citation>
    <scope>NUCLEOTIDE SEQUENCE [LARGE SCALE GENOMIC DNA]</scope>
    <source>
        <strain evidence="2">SNU_AA5</strain>
        <tissue evidence="2">Soma without cirri and trophi</tissue>
    </source>
</reference>
<dbReference type="EMBL" id="VIIS01001026">
    <property type="protein sequence ID" value="KAF0302694.1"/>
    <property type="molecule type" value="Genomic_DNA"/>
</dbReference>
<dbReference type="GO" id="GO:0003824">
    <property type="term" value="F:catalytic activity"/>
    <property type="evidence" value="ECO:0007669"/>
    <property type="project" value="InterPro"/>
</dbReference>
<gene>
    <name evidence="2" type="ORF">FJT64_025209</name>
</gene>
<dbReference type="InterPro" id="IPR005135">
    <property type="entry name" value="Endo/exonuclease/phosphatase"/>
</dbReference>
<organism evidence="2 3">
    <name type="scientific">Amphibalanus amphitrite</name>
    <name type="common">Striped barnacle</name>
    <name type="synonym">Balanus amphitrite</name>
    <dbReference type="NCBI Taxonomy" id="1232801"/>
    <lineage>
        <taxon>Eukaryota</taxon>
        <taxon>Metazoa</taxon>
        <taxon>Ecdysozoa</taxon>
        <taxon>Arthropoda</taxon>
        <taxon>Crustacea</taxon>
        <taxon>Multicrustacea</taxon>
        <taxon>Cirripedia</taxon>
        <taxon>Thoracica</taxon>
        <taxon>Thoracicalcarea</taxon>
        <taxon>Balanomorpha</taxon>
        <taxon>Balanoidea</taxon>
        <taxon>Balanidae</taxon>
        <taxon>Amphibalaninae</taxon>
        <taxon>Amphibalanus</taxon>
    </lineage>
</organism>
<evidence type="ECO:0000313" key="2">
    <source>
        <dbReference type="EMBL" id="KAF0302694.1"/>
    </source>
</evidence>
<comment type="caution">
    <text evidence="2">The sequence shown here is derived from an EMBL/GenBank/DDBJ whole genome shotgun (WGS) entry which is preliminary data.</text>
</comment>
<dbReference type="AlphaFoldDB" id="A0A6A4WFU2"/>
<proteinExistence type="predicted"/>
<dbReference type="Proteomes" id="UP000440578">
    <property type="component" value="Unassembled WGS sequence"/>
</dbReference>
<dbReference type="PANTHER" id="PTHR33395">
    <property type="entry name" value="TRANSCRIPTASE, PUTATIVE-RELATED-RELATED"/>
    <property type="match status" value="1"/>
</dbReference>
<dbReference type="GO" id="GO:0031012">
    <property type="term" value="C:extracellular matrix"/>
    <property type="evidence" value="ECO:0007669"/>
    <property type="project" value="TreeGrafter"/>
</dbReference>
<dbReference type="Pfam" id="PF03372">
    <property type="entry name" value="Exo_endo_phos"/>
    <property type="match status" value="1"/>
</dbReference>
<dbReference type="OrthoDB" id="6382908at2759"/>
<accession>A0A6A4WFU2</accession>
<dbReference type="GO" id="GO:0007508">
    <property type="term" value="P:larval heart development"/>
    <property type="evidence" value="ECO:0007669"/>
    <property type="project" value="TreeGrafter"/>
</dbReference>
<protein>
    <recommendedName>
        <fullName evidence="1">Endonuclease/exonuclease/phosphatase domain-containing protein</fullName>
    </recommendedName>
</protein>
<name>A0A6A4WFU2_AMPAM</name>
<sequence length="231" mass="25842">MQAEVLTVPGTGSQLETLWMRFSGGTTYVVGVVYRPPKAPISPALDDLHQQLTSLLARQHPLYVLGDVNIDLLQPSAAGYQRYLTLLEDLSIRQLITTPTRTTATTSTLIDHVLTSRPDLTNNARVVSCNSSDHDLIAVDVSIKRTRNPAQTITVRSMRSVNGDALNLDLLLADWSSVYSATTTSAKWDAWLQTWKPIVDRHMPLRTIRLRHPPSPWLHENDDVRESGLWL</sequence>
<dbReference type="SUPFAM" id="SSF56219">
    <property type="entry name" value="DNase I-like"/>
    <property type="match status" value="1"/>
</dbReference>
<evidence type="ECO:0000259" key="1">
    <source>
        <dbReference type="Pfam" id="PF03372"/>
    </source>
</evidence>
<evidence type="ECO:0000313" key="3">
    <source>
        <dbReference type="Proteomes" id="UP000440578"/>
    </source>
</evidence>